<dbReference type="RefSeq" id="WP_147825863.1">
    <property type="nucleotide sequence ID" value="NZ_BAAARG010000002.1"/>
</dbReference>
<reference evidence="3 4" key="1">
    <citation type="submission" date="2019-08" db="EMBL/GenBank/DDBJ databases">
        <authorList>
            <person name="Dong K."/>
        </authorList>
    </citation>
    <scope>NUCLEOTIDE SEQUENCE [LARGE SCALE GENOMIC DNA]</scope>
    <source>
        <strain evidence="3 4">M4-8</strain>
    </source>
</reference>
<accession>A0A5C8HNY1</accession>
<evidence type="ECO:0000256" key="1">
    <source>
        <dbReference type="SAM" id="MobiDB-lite"/>
    </source>
</evidence>
<feature type="transmembrane region" description="Helical" evidence="2">
    <location>
        <begin position="21"/>
        <end position="38"/>
    </location>
</feature>
<feature type="region of interest" description="Disordered" evidence="1">
    <location>
        <begin position="68"/>
        <end position="129"/>
    </location>
</feature>
<evidence type="ECO:0000313" key="3">
    <source>
        <dbReference type="EMBL" id="TXK04729.1"/>
    </source>
</evidence>
<sequence length="129" mass="14067">MDAMPSGARRYIKHVSTEEGVYGLILVSGLIAAAGIAHSSAGQILVIGTVTHVVFWLAHVYSGVVAGHGRRDRPDYRGRQARRHALASRSPLVDERNHHGGGRVNVRNKWDERPTSISLSARHDDDVEG</sequence>
<evidence type="ECO:0000256" key="2">
    <source>
        <dbReference type="SAM" id="Phobius"/>
    </source>
</evidence>
<keyword evidence="2" id="KW-0812">Transmembrane</keyword>
<dbReference type="Proteomes" id="UP000321196">
    <property type="component" value="Unassembled WGS sequence"/>
</dbReference>
<name>A0A5C8HNY1_9MICO</name>
<keyword evidence="4" id="KW-1185">Reference proteome</keyword>
<dbReference type="EMBL" id="VRSW01000002">
    <property type="protein sequence ID" value="TXK04729.1"/>
    <property type="molecule type" value="Genomic_DNA"/>
</dbReference>
<dbReference type="AlphaFoldDB" id="A0A5C8HNY1"/>
<evidence type="ECO:0000313" key="4">
    <source>
        <dbReference type="Proteomes" id="UP000321196"/>
    </source>
</evidence>
<proteinExistence type="predicted"/>
<organism evidence="3 4">
    <name type="scientific">Microbacterium mitrae</name>
    <dbReference type="NCBI Taxonomy" id="664640"/>
    <lineage>
        <taxon>Bacteria</taxon>
        <taxon>Bacillati</taxon>
        <taxon>Actinomycetota</taxon>
        <taxon>Actinomycetes</taxon>
        <taxon>Micrococcales</taxon>
        <taxon>Microbacteriaceae</taxon>
        <taxon>Microbacterium</taxon>
    </lineage>
</organism>
<feature type="transmembrane region" description="Helical" evidence="2">
    <location>
        <begin position="44"/>
        <end position="67"/>
    </location>
</feature>
<keyword evidence="2" id="KW-0472">Membrane</keyword>
<protein>
    <submittedName>
        <fullName evidence="3">Uncharacterized protein</fullName>
    </submittedName>
</protein>
<keyword evidence="2" id="KW-1133">Transmembrane helix</keyword>
<dbReference type="OrthoDB" id="4827793at2"/>
<comment type="caution">
    <text evidence="3">The sequence shown here is derived from an EMBL/GenBank/DDBJ whole genome shotgun (WGS) entry which is preliminary data.</text>
</comment>
<gene>
    <name evidence="3" type="ORF">FVP60_08680</name>
</gene>